<reference evidence="9" key="1">
    <citation type="submission" date="2021-02" db="EMBL/GenBank/DDBJ databases">
        <authorList>
            <person name="Nowell W R."/>
        </authorList>
    </citation>
    <scope>NUCLEOTIDE SEQUENCE</scope>
</reference>
<gene>
    <name evidence="9" type="ORF">GPM918_LOCUS3102</name>
    <name evidence="10" type="ORF">OVA965_LOCUS7198</name>
    <name evidence="11" type="ORF">SRO942_LOCUS3102</name>
    <name evidence="12" type="ORF">TMI583_LOCUS7194</name>
</gene>
<evidence type="ECO:0000313" key="13">
    <source>
        <dbReference type="Proteomes" id="UP000663829"/>
    </source>
</evidence>
<dbReference type="GO" id="GO:0005829">
    <property type="term" value="C:cytosol"/>
    <property type="evidence" value="ECO:0007669"/>
    <property type="project" value="TreeGrafter"/>
</dbReference>
<feature type="region of interest" description="Disordered" evidence="7">
    <location>
        <begin position="614"/>
        <end position="636"/>
    </location>
</feature>
<comment type="caution">
    <text evidence="9">The sequence shown here is derived from an EMBL/GenBank/DDBJ whole genome shotgun (WGS) entry which is preliminary data.</text>
</comment>
<dbReference type="EMBL" id="CAJOBA010002259">
    <property type="protein sequence ID" value="CAF3637278.1"/>
    <property type="molecule type" value="Genomic_DNA"/>
</dbReference>
<dbReference type="Proteomes" id="UP000663829">
    <property type="component" value="Unassembled WGS sequence"/>
</dbReference>
<keyword evidence="3" id="KW-0547">Nucleotide-binding</keyword>
<dbReference type="Proteomes" id="UP000681722">
    <property type="component" value="Unassembled WGS sequence"/>
</dbReference>
<dbReference type="CDD" id="cd01857">
    <property type="entry name" value="HSR1_MMR1"/>
    <property type="match status" value="1"/>
</dbReference>
<dbReference type="SUPFAM" id="SSF52540">
    <property type="entry name" value="P-loop containing nucleoside triphosphate hydrolases"/>
    <property type="match status" value="1"/>
</dbReference>
<dbReference type="GO" id="GO:0005525">
    <property type="term" value="F:GTP binding"/>
    <property type="evidence" value="ECO:0007669"/>
    <property type="project" value="UniProtKB-KW"/>
</dbReference>
<dbReference type="Proteomes" id="UP000677228">
    <property type="component" value="Unassembled WGS sequence"/>
</dbReference>
<evidence type="ECO:0000256" key="4">
    <source>
        <dbReference type="ARBA" id="ARBA00022801"/>
    </source>
</evidence>
<evidence type="ECO:0000313" key="11">
    <source>
        <dbReference type="EMBL" id="CAF3577395.1"/>
    </source>
</evidence>
<dbReference type="InterPro" id="IPR027417">
    <property type="entry name" value="P-loop_NTPase"/>
</dbReference>
<dbReference type="EMBL" id="CAJNOQ010000367">
    <property type="protein sequence ID" value="CAF0793027.1"/>
    <property type="molecule type" value="Genomic_DNA"/>
</dbReference>
<evidence type="ECO:0000256" key="5">
    <source>
        <dbReference type="ARBA" id="ARBA00023134"/>
    </source>
</evidence>
<evidence type="ECO:0000256" key="6">
    <source>
        <dbReference type="ARBA" id="ARBA00040145"/>
    </source>
</evidence>
<comment type="subcellular location">
    <subcellularLocation>
        <location evidence="1">Cytoplasm</location>
    </subcellularLocation>
</comment>
<feature type="region of interest" description="Disordered" evidence="7">
    <location>
        <begin position="303"/>
        <end position="351"/>
    </location>
</feature>
<keyword evidence="2" id="KW-0963">Cytoplasm</keyword>
<dbReference type="EMBL" id="CAJOBC010000367">
    <property type="protein sequence ID" value="CAF3577395.1"/>
    <property type="molecule type" value="Genomic_DNA"/>
</dbReference>
<dbReference type="PROSITE" id="PS51721">
    <property type="entry name" value="G_CP"/>
    <property type="match status" value="1"/>
</dbReference>
<feature type="compositionally biased region" description="Polar residues" evidence="7">
    <location>
        <begin position="614"/>
        <end position="626"/>
    </location>
</feature>
<feature type="compositionally biased region" description="Acidic residues" evidence="7">
    <location>
        <begin position="318"/>
        <end position="337"/>
    </location>
</feature>
<evidence type="ECO:0000256" key="2">
    <source>
        <dbReference type="ARBA" id="ARBA00022490"/>
    </source>
</evidence>
<evidence type="ECO:0000256" key="7">
    <source>
        <dbReference type="SAM" id="MobiDB-lite"/>
    </source>
</evidence>
<dbReference type="GO" id="GO:0000054">
    <property type="term" value="P:ribosomal subunit export from nucleus"/>
    <property type="evidence" value="ECO:0007669"/>
    <property type="project" value="TreeGrafter"/>
</dbReference>
<keyword evidence="13" id="KW-1185">Reference proteome</keyword>
<evidence type="ECO:0000256" key="3">
    <source>
        <dbReference type="ARBA" id="ARBA00022741"/>
    </source>
</evidence>
<dbReference type="PANTHER" id="PTHR45709:SF2">
    <property type="entry name" value="LARGE SUBUNIT GTPASE 1 HOMOLOG"/>
    <property type="match status" value="1"/>
</dbReference>
<proteinExistence type="predicted"/>
<dbReference type="PANTHER" id="PTHR45709">
    <property type="entry name" value="LARGE SUBUNIT GTPASE 1 HOMOLOG-RELATED"/>
    <property type="match status" value="1"/>
</dbReference>
<feature type="domain" description="CP-type G" evidence="8">
    <location>
        <begin position="162"/>
        <end position="457"/>
    </location>
</feature>
<dbReference type="Gene3D" id="3.40.50.300">
    <property type="entry name" value="P-loop containing nucleotide triphosphate hydrolases"/>
    <property type="match status" value="1"/>
</dbReference>
<dbReference type="AlphaFoldDB" id="A0A813SC40"/>
<sequence>MSTSKTSIGRSLIKTRVPNQQRRAKVGDDWIHYKADFTATTDWNRLNLRSITDQNSLDDFLTTAQLAGTDFAAERLNVTFIPPVAKVGILSAEDKERIKQAQDLHKERLQIPRRPPWTTQMETEQIERQERESFLDWRRKLALLQEIDDITLTPFEKNLEFWRQLWRVIEKSDIIVQIVDARNPLLFRCEDLETYVHELSSEDKLNVILVNKSDLLTDEQRELWAKYFDTLKLRVIFYSALQTAPCKPKRTISINENDIDDTEKILNEIKRMQMKSLPDDNMEITTSVQNPNNRFNGLEVYDSENTEKDESEKIIYNNDDDDDVNNEDDNITDEEKEYESNNETSENEEDSYIEPIRPEVTSYEQTKMKHNLSLIVNREELIYLLKSFHKNKKTVRENILTIGMVGYPNVGKSSTINSLLQYKKVSVSATPGKTKHFQTIFLDKNLLLCDCPGLVFPSFVSTKDELIINGILPIDQMRDYIGPQIPRSTLSGVYNIMLPLPNEGEDEDRPPTSIELCSTYAYSRGFMTHKGIPDGSRAARILLKDYVQGKLLFCYPPPGQDANDFQHHMSDDEDDVEANEDNEITSDGLVKAKVKPSTVDQEFFHPVVAGFGTKSISGRNKTNEPTTNDEKPWKKHNKYHNRNKHEKLRRVFKHLDA</sequence>
<evidence type="ECO:0000256" key="1">
    <source>
        <dbReference type="ARBA" id="ARBA00004496"/>
    </source>
</evidence>
<protein>
    <recommendedName>
        <fullName evidence="6">Large subunit GTPase 1 homolog</fullName>
    </recommendedName>
</protein>
<dbReference type="InterPro" id="IPR030378">
    <property type="entry name" value="G_CP_dom"/>
</dbReference>
<name>A0A813SC40_9BILA</name>
<evidence type="ECO:0000313" key="12">
    <source>
        <dbReference type="EMBL" id="CAF3637278.1"/>
    </source>
</evidence>
<accession>A0A813SC40</accession>
<organism evidence="9 13">
    <name type="scientific">Didymodactylos carnosus</name>
    <dbReference type="NCBI Taxonomy" id="1234261"/>
    <lineage>
        <taxon>Eukaryota</taxon>
        <taxon>Metazoa</taxon>
        <taxon>Spiralia</taxon>
        <taxon>Gnathifera</taxon>
        <taxon>Rotifera</taxon>
        <taxon>Eurotatoria</taxon>
        <taxon>Bdelloidea</taxon>
        <taxon>Philodinida</taxon>
        <taxon>Philodinidae</taxon>
        <taxon>Didymodactylos</taxon>
    </lineage>
</organism>
<dbReference type="Pfam" id="PF01926">
    <property type="entry name" value="MMR_HSR1"/>
    <property type="match status" value="1"/>
</dbReference>
<dbReference type="EMBL" id="CAJNOK010002259">
    <property type="protein sequence ID" value="CAF0852074.1"/>
    <property type="molecule type" value="Genomic_DNA"/>
</dbReference>
<evidence type="ECO:0000313" key="9">
    <source>
        <dbReference type="EMBL" id="CAF0793027.1"/>
    </source>
</evidence>
<evidence type="ECO:0000313" key="10">
    <source>
        <dbReference type="EMBL" id="CAF0852074.1"/>
    </source>
</evidence>
<dbReference type="InterPro" id="IPR043358">
    <property type="entry name" value="GNL1-like"/>
</dbReference>
<dbReference type="Proteomes" id="UP000682733">
    <property type="component" value="Unassembled WGS sequence"/>
</dbReference>
<evidence type="ECO:0000259" key="8">
    <source>
        <dbReference type="PROSITE" id="PS51721"/>
    </source>
</evidence>
<keyword evidence="4" id="KW-0378">Hydrolase</keyword>
<dbReference type="OrthoDB" id="61815at2759"/>
<dbReference type="GO" id="GO:0003924">
    <property type="term" value="F:GTPase activity"/>
    <property type="evidence" value="ECO:0007669"/>
    <property type="project" value="InterPro"/>
</dbReference>
<keyword evidence="5" id="KW-0342">GTP-binding</keyword>
<dbReference type="InterPro" id="IPR006073">
    <property type="entry name" value="GTP-bd"/>
</dbReference>